<evidence type="ECO:0000313" key="7">
    <source>
        <dbReference type="EMBL" id="PYZ99061.1"/>
    </source>
</evidence>
<keyword evidence="3 5" id="KW-0732">Signal</keyword>
<dbReference type="RefSeq" id="WP_110519493.1">
    <property type="nucleotide sequence ID" value="NZ_PDOF01000001.1"/>
</dbReference>
<comment type="caution">
    <text evidence="7">The sequence shown here is derived from an EMBL/GenBank/DDBJ whole genome shotgun (WGS) entry which is preliminary data.</text>
</comment>
<dbReference type="InterPro" id="IPR000914">
    <property type="entry name" value="SBP_5_dom"/>
</dbReference>
<dbReference type="PANTHER" id="PTHR30290:SF9">
    <property type="entry name" value="OLIGOPEPTIDE-BINDING PROTEIN APPA"/>
    <property type="match status" value="1"/>
</dbReference>
<proteinExistence type="inferred from homology"/>
<evidence type="ECO:0000256" key="5">
    <source>
        <dbReference type="SAM" id="SignalP"/>
    </source>
</evidence>
<feature type="domain" description="Solute-binding protein family 5" evidence="6">
    <location>
        <begin position="101"/>
        <end position="465"/>
    </location>
</feature>
<dbReference type="PROSITE" id="PS51257">
    <property type="entry name" value="PROKAR_LIPOPROTEIN"/>
    <property type="match status" value="1"/>
</dbReference>
<dbReference type="CDD" id="cd08499">
    <property type="entry name" value="PBP2_Ylib_like"/>
    <property type="match status" value="1"/>
</dbReference>
<dbReference type="GO" id="GO:0042597">
    <property type="term" value="C:periplasmic space"/>
    <property type="evidence" value="ECO:0007669"/>
    <property type="project" value="UniProtKB-ARBA"/>
</dbReference>
<feature type="signal peptide" evidence="5">
    <location>
        <begin position="1"/>
        <end position="24"/>
    </location>
</feature>
<dbReference type="GO" id="GO:1904680">
    <property type="term" value="F:peptide transmembrane transporter activity"/>
    <property type="evidence" value="ECO:0007669"/>
    <property type="project" value="TreeGrafter"/>
</dbReference>
<dbReference type="InterPro" id="IPR030678">
    <property type="entry name" value="Peptide/Ni-bd"/>
</dbReference>
<dbReference type="SUPFAM" id="SSF53850">
    <property type="entry name" value="Periplasmic binding protein-like II"/>
    <property type="match status" value="1"/>
</dbReference>
<accession>A0A2W0HDX2</accession>
<dbReference type="EMBL" id="PDOF01000001">
    <property type="protein sequence ID" value="PYZ99061.1"/>
    <property type="molecule type" value="Genomic_DNA"/>
</dbReference>
<evidence type="ECO:0000256" key="1">
    <source>
        <dbReference type="ARBA" id="ARBA00005695"/>
    </source>
</evidence>
<protein>
    <submittedName>
        <fullName evidence="7">Glutathione ABC transporter substrate-binding protein</fullName>
    </submittedName>
</protein>
<name>A0A2W0HDX2_9BACI</name>
<keyword evidence="2" id="KW-0813">Transport</keyword>
<dbReference type="Pfam" id="PF00496">
    <property type="entry name" value="SBP_bac_5"/>
    <property type="match status" value="1"/>
</dbReference>
<dbReference type="GO" id="GO:0043190">
    <property type="term" value="C:ATP-binding cassette (ABC) transporter complex"/>
    <property type="evidence" value="ECO:0007669"/>
    <property type="project" value="InterPro"/>
</dbReference>
<feature type="region of interest" description="Disordered" evidence="4">
    <location>
        <begin position="24"/>
        <end position="58"/>
    </location>
</feature>
<dbReference type="AlphaFoldDB" id="A0A2W0HDX2"/>
<dbReference type="PIRSF" id="PIRSF002741">
    <property type="entry name" value="MppA"/>
    <property type="match status" value="1"/>
</dbReference>
<gene>
    <name evidence="7" type="ORF">CR205_11020</name>
</gene>
<dbReference type="GO" id="GO:0015833">
    <property type="term" value="P:peptide transport"/>
    <property type="evidence" value="ECO:0007669"/>
    <property type="project" value="TreeGrafter"/>
</dbReference>
<dbReference type="InterPro" id="IPR039424">
    <property type="entry name" value="SBP_5"/>
</dbReference>
<evidence type="ECO:0000313" key="8">
    <source>
        <dbReference type="Proteomes" id="UP000248066"/>
    </source>
</evidence>
<feature type="chain" id="PRO_5016011970" evidence="5">
    <location>
        <begin position="25"/>
        <end position="547"/>
    </location>
</feature>
<dbReference type="Gene3D" id="3.10.105.10">
    <property type="entry name" value="Dipeptide-binding Protein, Domain 3"/>
    <property type="match status" value="1"/>
</dbReference>
<comment type="similarity">
    <text evidence="1">Belongs to the bacterial solute-binding protein 5 family.</text>
</comment>
<reference evidence="7 8" key="1">
    <citation type="submission" date="2017-10" db="EMBL/GenBank/DDBJ databases">
        <title>Bacillus sp. nov., a halophilic bacterium isolated from a Yangshapao Lake.</title>
        <authorList>
            <person name="Wang H."/>
        </authorList>
    </citation>
    <scope>NUCLEOTIDE SEQUENCE [LARGE SCALE GENOMIC DNA]</scope>
    <source>
        <strain evidence="7 8">YSP-3</strain>
    </source>
</reference>
<feature type="compositionally biased region" description="Acidic residues" evidence="4">
    <location>
        <begin position="40"/>
        <end position="58"/>
    </location>
</feature>
<dbReference type="Gene3D" id="3.40.190.10">
    <property type="entry name" value="Periplasmic binding protein-like II"/>
    <property type="match status" value="1"/>
</dbReference>
<dbReference type="Proteomes" id="UP000248066">
    <property type="component" value="Unassembled WGS sequence"/>
</dbReference>
<keyword evidence="8" id="KW-1185">Reference proteome</keyword>
<dbReference type="PANTHER" id="PTHR30290">
    <property type="entry name" value="PERIPLASMIC BINDING COMPONENT OF ABC TRANSPORTER"/>
    <property type="match status" value="1"/>
</dbReference>
<sequence>MFKSKTLKATAVSVALATALAACASEPDEDGGDAGGDAGDGGEETGEEDDEEAGGEEGGDLVIGVLSDINSLDPHTSNDVPSGQMQTQIYETLTKFDENMELEPYLAESWEDVEEDVWRFELVEGVTFHDGSEFNAEVVEANIERILDEEIGSPRAILFDVIEEITVVDDYTIEFRTEVPFAPLPSHFAHYASSIISKESIEGDYAAMEDDGAQPGEYINDNPYGTGFFEFEERASGDFSKAVRFEDYWGENAKVDSVELRVMPESSSRIGELTNGGIHIGDPLEANDINRVEGTDDVGYFMTEGASISYLGFNMEKEPFDDARVRRALSLALDTESMVDSILEGTGERANGPINQTQFGYNEDIPVVEQNLEEARELLAEAGYEDGFETTLWTNDSAEREQIAQVAQANFEEIGVDVTIEVVEWGAYLDATGAGEHDMFILGLSLGTGDADYPMHMLFHSENAGPTGNRSFMRDETFDDLLYQARIEQDEDARLDLYTEAVEYLQEEAPMAFLYHPAQIMGVHDSVEGYWADGSGIYQLQDVTINN</sequence>
<dbReference type="Gene3D" id="3.90.76.10">
    <property type="entry name" value="Dipeptide-binding Protein, Domain 1"/>
    <property type="match status" value="1"/>
</dbReference>
<organism evidence="7 8">
    <name type="scientific">Alteribacter lacisalsi</name>
    <dbReference type="NCBI Taxonomy" id="2045244"/>
    <lineage>
        <taxon>Bacteria</taxon>
        <taxon>Bacillati</taxon>
        <taxon>Bacillota</taxon>
        <taxon>Bacilli</taxon>
        <taxon>Bacillales</taxon>
        <taxon>Bacillaceae</taxon>
        <taxon>Alteribacter</taxon>
    </lineage>
</organism>
<evidence type="ECO:0000256" key="2">
    <source>
        <dbReference type="ARBA" id="ARBA00022448"/>
    </source>
</evidence>
<evidence type="ECO:0000256" key="3">
    <source>
        <dbReference type="ARBA" id="ARBA00022729"/>
    </source>
</evidence>
<evidence type="ECO:0000259" key="6">
    <source>
        <dbReference type="Pfam" id="PF00496"/>
    </source>
</evidence>
<dbReference type="OrthoDB" id="9796817at2"/>
<evidence type="ECO:0000256" key="4">
    <source>
        <dbReference type="SAM" id="MobiDB-lite"/>
    </source>
</evidence>